<dbReference type="EMBL" id="BHYK01000045">
    <property type="protein sequence ID" value="GCD12873.1"/>
    <property type="molecule type" value="Genomic_DNA"/>
</dbReference>
<accession>A0A401UTK1</accession>
<protein>
    <submittedName>
        <fullName evidence="1">Uncharacterized protein</fullName>
    </submittedName>
</protein>
<keyword evidence="2" id="KW-1185">Reference proteome</keyword>
<dbReference type="Proteomes" id="UP000287872">
    <property type="component" value="Unassembled WGS sequence"/>
</dbReference>
<dbReference type="AlphaFoldDB" id="A0A401UTK1"/>
<reference evidence="1 2" key="1">
    <citation type="submission" date="2018-11" db="EMBL/GenBank/DDBJ databases">
        <title>Genome sequencing and assembly of Clostridium tagluense strain A121.</title>
        <authorList>
            <person name="Murakami T."/>
            <person name="Segawa T."/>
            <person name="Shcherbakova V.A."/>
            <person name="Mori H."/>
            <person name="Yoshimura Y."/>
        </authorList>
    </citation>
    <scope>NUCLEOTIDE SEQUENCE [LARGE SCALE GENOMIC DNA]</scope>
    <source>
        <strain evidence="1 2">A121</strain>
    </source>
</reference>
<comment type="caution">
    <text evidence="1">The sequence shown here is derived from an EMBL/GenBank/DDBJ whole genome shotgun (WGS) entry which is preliminary data.</text>
</comment>
<evidence type="ECO:0000313" key="2">
    <source>
        <dbReference type="Proteomes" id="UP000287872"/>
    </source>
</evidence>
<proteinExistence type="predicted"/>
<name>A0A401UTK1_9CLOT</name>
<evidence type="ECO:0000313" key="1">
    <source>
        <dbReference type="EMBL" id="GCD12873.1"/>
    </source>
</evidence>
<organism evidence="1 2">
    <name type="scientific">Clostridium tagluense</name>
    <dbReference type="NCBI Taxonomy" id="360422"/>
    <lineage>
        <taxon>Bacteria</taxon>
        <taxon>Bacillati</taxon>
        <taxon>Bacillota</taxon>
        <taxon>Clostridia</taxon>
        <taxon>Eubacteriales</taxon>
        <taxon>Clostridiaceae</taxon>
        <taxon>Clostridium</taxon>
    </lineage>
</organism>
<dbReference type="RefSeq" id="WP_125005915.1">
    <property type="nucleotide sequence ID" value="NZ_BHYK01000045.1"/>
</dbReference>
<sequence length="69" mass="7942">MRETYVNEYGIINFTKDGVIAKFEDLLSYSCVTGIILKDTLILEDGIYSFMDLSEWEGQFGFIGYVKIK</sequence>
<gene>
    <name evidence="1" type="ORF">Ctaglu_44960</name>
</gene>